<gene>
    <name evidence="2" type="ORF">I6J05_09735</name>
</gene>
<dbReference type="Proteomes" id="UP000595942">
    <property type="component" value="Chromosome"/>
</dbReference>
<keyword evidence="1" id="KW-0812">Transmembrane</keyword>
<accession>A0AB37GYL2</accession>
<proteinExistence type="predicted"/>
<protein>
    <submittedName>
        <fullName evidence="2">SdpI family protein</fullName>
    </submittedName>
</protein>
<keyword evidence="1" id="KW-1133">Transmembrane helix</keyword>
<dbReference type="InterPro" id="IPR025962">
    <property type="entry name" value="SdpI/YhfL"/>
</dbReference>
<dbReference type="AlphaFoldDB" id="A0AB37GYL2"/>
<dbReference type="Pfam" id="PF13630">
    <property type="entry name" value="SdpI"/>
    <property type="match status" value="1"/>
</dbReference>
<dbReference type="EMBL" id="CP068073">
    <property type="protein sequence ID" value="QQS82182.1"/>
    <property type="molecule type" value="Genomic_DNA"/>
</dbReference>
<evidence type="ECO:0000313" key="3">
    <source>
        <dbReference type="Proteomes" id="UP000595942"/>
    </source>
</evidence>
<name>A0AB37GYL2_9STAP</name>
<evidence type="ECO:0000313" key="2">
    <source>
        <dbReference type="EMBL" id="QQS82182.1"/>
    </source>
</evidence>
<evidence type="ECO:0000256" key="1">
    <source>
        <dbReference type="SAM" id="Phobius"/>
    </source>
</evidence>
<keyword evidence="3" id="KW-1185">Reference proteome</keyword>
<feature type="transmembrane region" description="Helical" evidence="1">
    <location>
        <begin position="61"/>
        <end position="78"/>
    </location>
</feature>
<keyword evidence="1" id="KW-0472">Membrane</keyword>
<feature type="transmembrane region" description="Helical" evidence="1">
    <location>
        <begin position="84"/>
        <end position="106"/>
    </location>
</feature>
<sequence>MLLFGITLLILIVNYLIFRLIDKDVINQRNLLIGYRTPSSLKSSEAWTVAQKYFQQNFKRIHIIFLIISFIWIWFDLITSYKQISFWIQVLVYLIGTGLIIALTEIKLYNFNHKQKG</sequence>
<dbReference type="KEGG" id="scv:A4G25_08775"/>
<dbReference type="RefSeq" id="WP_047133062.1">
    <property type="nucleotide sequence ID" value="NZ_CP068073.1"/>
</dbReference>
<organism evidence="2 3">
    <name type="scientific">Staphylococcus condimenti</name>
    <dbReference type="NCBI Taxonomy" id="70255"/>
    <lineage>
        <taxon>Bacteria</taxon>
        <taxon>Bacillati</taxon>
        <taxon>Bacillota</taxon>
        <taxon>Bacilli</taxon>
        <taxon>Bacillales</taxon>
        <taxon>Staphylococcaceae</taxon>
        <taxon>Staphylococcus</taxon>
    </lineage>
</organism>
<reference evidence="2 3" key="1">
    <citation type="submission" date="2021-01" db="EMBL/GenBank/DDBJ databases">
        <title>FDA dAtabase for Regulatory Grade micrObial Sequences (FDA-ARGOS): Supporting development and validation of Infectious Disease Dx tests.</title>
        <authorList>
            <person name="Sproer C."/>
            <person name="Gronow S."/>
            <person name="Severitt S."/>
            <person name="Schroder I."/>
            <person name="Tallon L."/>
            <person name="Sadzewicz L."/>
            <person name="Zhao X."/>
            <person name="Boylan J."/>
            <person name="Ott S."/>
            <person name="Bowen H."/>
            <person name="Vavikolanu K."/>
            <person name="Mehta A."/>
            <person name="Aluvathingal J."/>
            <person name="Nadendla S."/>
            <person name="Lowell S."/>
            <person name="Myers T."/>
            <person name="Yan Y."/>
            <person name="Sichtig H."/>
        </authorList>
    </citation>
    <scope>NUCLEOTIDE SEQUENCE [LARGE SCALE GENOMIC DNA]</scope>
    <source>
        <strain evidence="2 3">FDAARGOS_1148</strain>
    </source>
</reference>
<feature type="transmembrane region" description="Helical" evidence="1">
    <location>
        <begin position="6"/>
        <end position="22"/>
    </location>
</feature>